<dbReference type="PANTHER" id="PTHR36122:SF2">
    <property type="entry name" value="NICOTINAMIDE RIBOSIDE TRANSPORTER PNUC"/>
    <property type="match status" value="1"/>
</dbReference>
<gene>
    <name evidence="11" type="ORF">DSOUD_1553</name>
</gene>
<evidence type="ECO:0000256" key="10">
    <source>
        <dbReference type="SAM" id="Phobius"/>
    </source>
</evidence>
<evidence type="ECO:0000256" key="3">
    <source>
        <dbReference type="ARBA" id="ARBA00006669"/>
    </source>
</evidence>
<evidence type="ECO:0000256" key="5">
    <source>
        <dbReference type="ARBA" id="ARBA00022448"/>
    </source>
</evidence>
<accession>A0A0M4DHP1</accession>
<keyword evidence="5" id="KW-0813">Transport</keyword>
<dbReference type="OrthoDB" id="9791248at2"/>
<protein>
    <recommendedName>
        <fullName evidence="4">Nicotinamide riboside transporter PnuC</fullName>
    </recommendedName>
</protein>
<evidence type="ECO:0000256" key="6">
    <source>
        <dbReference type="ARBA" id="ARBA00022475"/>
    </source>
</evidence>
<feature type="transmembrane region" description="Helical" evidence="10">
    <location>
        <begin position="37"/>
        <end position="53"/>
    </location>
</feature>
<evidence type="ECO:0000256" key="9">
    <source>
        <dbReference type="ARBA" id="ARBA00023136"/>
    </source>
</evidence>
<evidence type="ECO:0000256" key="1">
    <source>
        <dbReference type="ARBA" id="ARBA00002672"/>
    </source>
</evidence>
<evidence type="ECO:0000256" key="2">
    <source>
        <dbReference type="ARBA" id="ARBA00004651"/>
    </source>
</evidence>
<evidence type="ECO:0000256" key="7">
    <source>
        <dbReference type="ARBA" id="ARBA00022692"/>
    </source>
</evidence>
<dbReference type="GO" id="GO:0005886">
    <property type="term" value="C:plasma membrane"/>
    <property type="evidence" value="ECO:0007669"/>
    <property type="project" value="UniProtKB-SubCell"/>
</dbReference>
<keyword evidence="12" id="KW-1185">Reference proteome</keyword>
<dbReference type="STRING" id="1603606.DSOUD_1553"/>
<feature type="transmembrane region" description="Helical" evidence="10">
    <location>
        <begin position="171"/>
        <end position="188"/>
    </location>
</feature>
<feature type="transmembrane region" description="Helical" evidence="10">
    <location>
        <begin position="81"/>
        <end position="99"/>
    </location>
</feature>
<keyword evidence="7 10" id="KW-0812">Transmembrane</keyword>
<evidence type="ECO:0000256" key="8">
    <source>
        <dbReference type="ARBA" id="ARBA00022989"/>
    </source>
</evidence>
<dbReference type="Proteomes" id="UP000057158">
    <property type="component" value="Chromosome"/>
</dbReference>
<reference evidence="11 12" key="1">
    <citation type="submission" date="2015-07" db="EMBL/GenBank/DDBJ databases">
        <title>Isolation and Genomic Characterization of a Novel Halophilic Metal-Reducing Deltaproteobacterium from the Deep Subsurface.</title>
        <authorList>
            <person name="Badalamenti J.P."/>
            <person name="Summers Z.M."/>
            <person name="Gralnick J.A."/>
            <person name="Bond D.R."/>
        </authorList>
    </citation>
    <scope>NUCLEOTIDE SEQUENCE [LARGE SCALE GENOMIC DNA]</scope>
    <source>
        <strain evidence="11 12">WTL</strain>
    </source>
</reference>
<dbReference type="AlphaFoldDB" id="A0A0M4DHP1"/>
<dbReference type="GO" id="GO:0034257">
    <property type="term" value="F:nicotinamide riboside transmembrane transporter activity"/>
    <property type="evidence" value="ECO:0007669"/>
    <property type="project" value="InterPro"/>
</dbReference>
<proteinExistence type="inferred from homology"/>
<keyword evidence="8 10" id="KW-1133">Transmembrane helix</keyword>
<keyword evidence="9 10" id="KW-0472">Membrane</keyword>
<evidence type="ECO:0000313" key="11">
    <source>
        <dbReference type="EMBL" id="ALC16332.1"/>
    </source>
</evidence>
<feature type="transmembrane region" description="Helical" evidence="10">
    <location>
        <begin position="12"/>
        <end position="31"/>
    </location>
</feature>
<evidence type="ECO:0000313" key="12">
    <source>
        <dbReference type="Proteomes" id="UP000057158"/>
    </source>
</evidence>
<comment type="similarity">
    <text evidence="3">Belongs to the nicotinamide ribonucleoside (NR) uptake permease (TC 4.B.1) family.</text>
</comment>
<feature type="transmembrane region" description="Helical" evidence="10">
    <location>
        <begin position="200"/>
        <end position="217"/>
    </location>
</feature>
<dbReference type="RefSeq" id="WP_053550450.1">
    <property type="nucleotide sequence ID" value="NZ_CP010802.1"/>
</dbReference>
<comment type="function">
    <text evidence="1">Required for nicotinamide riboside transport across the inner membrane.</text>
</comment>
<dbReference type="EMBL" id="CP010802">
    <property type="protein sequence ID" value="ALC16332.1"/>
    <property type="molecule type" value="Genomic_DNA"/>
</dbReference>
<dbReference type="NCBIfam" id="TIGR01528">
    <property type="entry name" value="NMN_trans_PnuC"/>
    <property type="match status" value="1"/>
</dbReference>
<dbReference type="PATRIC" id="fig|1603606.3.peg.1691"/>
<name>A0A0M4DHP1_9BACT</name>
<keyword evidence="6" id="KW-1003">Cell membrane</keyword>
<evidence type="ECO:0000256" key="4">
    <source>
        <dbReference type="ARBA" id="ARBA00017522"/>
    </source>
</evidence>
<dbReference type="InterPro" id="IPR006419">
    <property type="entry name" value="NMN_transpt_PnuC"/>
</dbReference>
<organism evidence="11 12">
    <name type="scientific">Desulfuromonas soudanensis</name>
    <dbReference type="NCBI Taxonomy" id="1603606"/>
    <lineage>
        <taxon>Bacteria</taxon>
        <taxon>Pseudomonadati</taxon>
        <taxon>Thermodesulfobacteriota</taxon>
        <taxon>Desulfuromonadia</taxon>
        <taxon>Desulfuromonadales</taxon>
        <taxon>Desulfuromonadaceae</taxon>
        <taxon>Desulfuromonas</taxon>
    </lineage>
</organism>
<dbReference type="Pfam" id="PF04973">
    <property type="entry name" value="NMN_transporter"/>
    <property type="match status" value="1"/>
</dbReference>
<feature type="transmembrane region" description="Helical" evidence="10">
    <location>
        <begin position="120"/>
        <end position="139"/>
    </location>
</feature>
<dbReference type="KEGG" id="des:DSOUD_1553"/>
<sequence length="230" mass="25610">MAKQKSPYDLIDISWLTALGLVGAVLCGFLSETIFDASIFFSGILCVGLIAIGRREGYLFGLYNSISYAILAYTNGLFGEVYLNILFFLPTGVIGYLMWVRHPSDNHAVRMRSLSGKGRTVIAVICMLSMFGLGKLLALNPGQNTPYVDASTNVLSILATFLMMWRYKEQWLLYILLNVLSVIMWFLRFQAGGNSGDLMVLMWSLFLVNAMFGYWRWHVGASADSPPIAA</sequence>
<dbReference type="PANTHER" id="PTHR36122">
    <property type="entry name" value="NICOTINAMIDE RIBOSIDE TRANSPORTER PNUC"/>
    <property type="match status" value="1"/>
</dbReference>
<comment type="subcellular location">
    <subcellularLocation>
        <location evidence="2">Cell membrane</location>
        <topology evidence="2">Multi-pass membrane protein</topology>
    </subcellularLocation>
</comment>